<dbReference type="Pfam" id="PF09660">
    <property type="entry name" value="DUF2397"/>
    <property type="match status" value="1"/>
</dbReference>
<dbReference type="InterPro" id="IPR013493">
    <property type="entry name" value="CHP02677"/>
</dbReference>
<dbReference type="RefSeq" id="WP_193930101.1">
    <property type="nucleotide sequence ID" value="NZ_JADEYC010000042.1"/>
</dbReference>
<accession>A0A929BDM3</accession>
<dbReference type="EMBL" id="JADEYC010000042">
    <property type="protein sequence ID" value="MBE9376435.1"/>
    <property type="molecule type" value="Genomic_DNA"/>
</dbReference>
<comment type="caution">
    <text evidence="1">The sequence shown here is derived from an EMBL/GenBank/DDBJ whole genome shotgun (WGS) entry which is preliminary data.</text>
</comment>
<reference evidence="1" key="1">
    <citation type="submission" date="2020-10" db="EMBL/GenBank/DDBJ databases">
        <title>Diversity and distribution of actinomycetes associated with coral in the coast of Hainan.</title>
        <authorList>
            <person name="Li F."/>
        </authorList>
    </citation>
    <scope>NUCLEOTIDE SEQUENCE</scope>
    <source>
        <strain evidence="1">HNM0983</strain>
    </source>
</reference>
<protein>
    <submittedName>
        <fullName evidence="1">DUF2397 family protein</fullName>
    </submittedName>
</protein>
<evidence type="ECO:0000313" key="1">
    <source>
        <dbReference type="EMBL" id="MBE9376435.1"/>
    </source>
</evidence>
<sequence>MATFLNAKRRFTVHLRPEDVHGELDNGPEVSVIAGALTQLVEWGNLRADPDTSRVTTVEDFHRARFLYQLTRHGEATEC</sequence>
<gene>
    <name evidence="1" type="ORF">IQ251_18440</name>
</gene>
<name>A0A929BDM3_9PSEU</name>
<dbReference type="AlphaFoldDB" id="A0A929BDM3"/>
<organism evidence="1 2">
    <name type="scientific">Saccharopolyspora montiporae</name>
    <dbReference type="NCBI Taxonomy" id="2781240"/>
    <lineage>
        <taxon>Bacteria</taxon>
        <taxon>Bacillati</taxon>
        <taxon>Actinomycetota</taxon>
        <taxon>Actinomycetes</taxon>
        <taxon>Pseudonocardiales</taxon>
        <taxon>Pseudonocardiaceae</taxon>
        <taxon>Saccharopolyspora</taxon>
    </lineage>
</organism>
<dbReference type="Proteomes" id="UP000598360">
    <property type="component" value="Unassembled WGS sequence"/>
</dbReference>
<evidence type="ECO:0000313" key="2">
    <source>
        <dbReference type="Proteomes" id="UP000598360"/>
    </source>
</evidence>
<keyword evidence="2" id="KW-1185">Reference proteome</keyword>
<proteinExistence type="predicted"/>